<organism evidence="2 3">
    <name type="scientific">Actinokineospora globicatena</name>
    <dbReference type="NCBI Taxonomy" id="103729"/>
    <lineage>
        <taxon>Bacteria</taxon>
        <taxon>Bacillati</taxon>
        <taxon>Actinomycetota</taxon>
        <taxon>Actinomycetes</taxon>
        <taxon>Pseudonocardiales</taxon>
        <taxon>Pseudonocardiaceae</taxon>
        <taxon>Actinokineospora</taxon>
    </lineage>
</organism>
<name>A0A9W6V923_9PSEU</name>
<keyword evidence="1" id="KW-0472">Membrane</keyword>
<dbReference type="EMBL" id="BSSD01000001">
    <property type="protein sequence ID" value="GLW90576.1"/>
    <property type="molecule type" value="Genomic_DNA"/>
</dbReference>
<keyword evidence="3" id="KW-1185">Reference proteome</keyword>
<comment type="caution">
    <text evidence="2">The sequence shown here is derived from an EMBL/GenBank/DDBJ whole genome shotgun (WGS) entry which is preliminary data.</text>
</comment>
<dbReference type="Proteomes" id="UP001165042">
    <property type="component" value="Unassembled WGS sequence"/>
</dbReference>
<evidence type="ECO:0000313" key="3">
    <source>
        <dbReference type="Proteomes" id="UP001165042"/>
    </source>
</evidence>
<dbReference type="AlphaFoldDB" id="A0A9W6V923"/>
<evidence type="ECO:0000313" key="2">
    <source>
        <dbReference type="EMBL" id="GLW90576.1"/>
    </source>
</evidence>
<feature type="transmembrane region" description="Helical" evidence="1">
    <location>
        <begin position="51"/>
        <end position="70"/>
    </location>
</feature>
<feature type="transmembrane region" description="Helical" evidence="1">
    <location>
        <begin position="166"/>
        <end position="187"/>
    </location>
</feature>
<keyword evidence="1" id="KW-0812">Transmembrane</keyword>
<dbReference type="RefSeq" id="WP_285608681.1">
    <property type="nucleotide sequence ID" value="NZ_BSSD01000001.1"/>
</dbReference>
<proteinExistence type="predicted"/>
<sequence>METPPQPRTPTEIGDATYLACTLRHEPIDLLLDDSTGDEYVRRARMQSAQVGAAVFVFALILETILTLSVPGATRGGWALGGAGVAVLLAWIRWLVFLYGTRKAEPISEWNTLLVDKASAAESVYSHIAGLLRDRRLPVAIYYARRWQTPYNSTGNRLVLVDGRHVVYVSVFQYGTGLYLGWSMWLIRTGRDMARRSRSRTREDHLDYIDRILNLERLKAMREAVHAVCREALHTAVRDIEVDEGYGFPGGLPAIEGLPYGSAPAPDVPVPAPDVPVPAPGVPVPAPGVAVPAPNVAVPVQGAVPAPGGPVRAPQQ</sequence>
<feature type="transmembrane region" description="Helical" evidence="1">
    <location>
        <begin position="76"/>
        <end position="96"/>
    </location>
</feature>
<keyword evidence="1" id="KW-1133">Transmembrane helix</keyword>
<evidence type="ECO:0000256" key="1">
    <source>
        <dbReference type="SAM" id="Phobius"/>
    </source>
</evidence>
<gene>
    <name evidence="2" type="ORF">Aglo03_13920</name>
</gene>
<reference evidence="2" key="1">
    <citation type="submission" date="2023-02" db="EMBL/GenBank/DDBJ databases">
        <title>Actinokineospora globicatena NBRC 15670.</title>
        <authorList>
            <person name="Ichikawa N."/>
            <person name="Sato H."/>
            <person name="Tonouchi N."/>
        </authorList>
    </citation>
    <scope>NUCLEOTIDE SEQUENCE</scope>
    <source>
        <strain evidence="2">NBRC 15670</strain>
    </source>
</reference>
<accession>A0A9W6V923</accession>
<protein>
    <submittedName>
        <fullName evidence="2">Uncharacterized protein</fullName>
    </submittedName>
</protein>